<sequence length="136" mass="14066">MVTLASVASIGLAAAGPAFAKGGIWVTAAPHSVRVGQAVHVNAGGYYGDGIEIEANPYQRACIQQRLTTSGPWHTVKCGKVVDALSSGAGAKVDANVKALRHGTVQFRGVLYGATNPYAKHPTPLTTSEVATVRVR</sequence>
<name>A0ABZ2QF18_9ACTN</name>
<accession>A0ABZ2QF18</accession>
<dbReference type="RefSeq" id="WP_407284968.1">
    <property type="nucleotide sequence ID" value="NZ_CP147982.1"/>
</dbReference>
<dbReference type="Proteomes" id="UP001626628">
    <property type="component" value="Chromosome"/>
</dbReference>
<protein>
    <submittedName>
        <fullName evidence="2">Uncharacterized protein</fullName>
    </submittedName>
</protein>
<keyword evidence="3" id="KW-1185">Reference proteome</keyword>
<evidence type="ECO:0000313" key="2">
    <source>
        <dbReference type="EMBL" id="WXK74738.1"/>
    </source>
</evidence>
<keyword evidence="1" id="KW-0732">Signal</keyword>
<feature type="chain" id="PRO_5045624555" evidence="1">
    <location>
        <begin position="21"/>
        <end position="136"/>
    </location>
</feature>
<proteinExistence type="predicted"/>
<evidence type="ECO:0000313" key="3">
    <source>
        <dbReference type="Proteomes" id="UP001626628"/>
    </source>
</evidence>
<gene>
    <name evidence="2" type="ORF">WAB15_01440</name>
</gene>
<evidence type="ECO:0000256" key="1">
    <source>
        <dbReference type="SAM" id="SignalP"/>
    </source>
</evidence>
<dbReference type="EMBL" id="CP147982">
    <property type="protein sequence ID" value="WXK74738.1"/>
    <property type="molecule type" value="Genomic_DNA"/>
</dbReference>
<feature type="signal peptide" evidence="1">
    <location>
        <begin position="1"/>
        <end position="20"/>
    </location>
</feature>
<organism evidence="2 3">
    <name type="scientific">Streptomyces sirii</name>
    <dbReference type="NCBI Taxonomy" id="3127701"/>
    <lineage>
        <taxon>Bacteria</taxon>
        <taxon>Bacillati</taxon>
        <taxon>Actinomycetota</taxon>
        <taxon>Actinomycetes</taxon>
        <taxon>Kitasatosporales</taxon>
        <taxon>Streptomycetaceae</taxon>
        <taxon>Streptomyces</taxon>
    </lineage>
</organism>
<reference evidence="2 3" key="1">
    <citation type="submission" date="2024-03" db="EMBL/GenBank/DDBJ databases">
        <title>The complete genome of Streptomyces sirii sp.nov.</title>
        <authorList>
            <person name="Zakalyukina Y.V."/>
            <person name="Belik A.R."/>
            <person name="Biryukov M.V."/>
            <person name="Baturina O.A."/>
            <person name="Kabilov M.R."/>
        </authorList>
    </citation>
    <scope>NUCLEOTIDE SEQUENCE [LARGE SCALE GENOMIC DNA]</scope>
    <source>
        <strain evidence="2 3">BP-8</strain>
    </source>
</reference>